<comment type="caution">
    <text evidence="1">The sequence shown here is derived from an EMBL/GenBank/DDBJ whole genome shotgun (WGS) entry which is preliminary data.</text>
</comment>
<sequence length="349" mass="40289">MLNTAIWLEQDYCSNQIKNAYLKTRYFKLRIPFSEQQSEYEICRFKLIVEEVRGDKQLLLDSAVLGEKIAEAEYKSVSFSENDIIYYSHKNNFTDSENKTIQTAIIDGVLREKNLYQRENIELSGEYHVNIQVFRKEISQPDFLSVEAPPILTDYEQKIETITVYILIFKDSIDLKKNSKLSSTSVYGSLGNLGFFMVDLDLFSEFIRSEVGDGAVNLVDLFTTTDLVDKCFEEGLLIITWGIKPWHYYIHAMNNSIIFDECIVSGTYKIKNKTKKLSVIPGNELLTWPECLEKEWPTICIEGDGEKIVLSLCTYSGNLGNEIIPLYTLRRSEEPVENIEPIINYNFLD</sequence>
<protein>
    <submittedName>
        <fullName evidence="1">Uncharacterized protein</fullName>
    </submittedName>
</protein>
<dbReference type="Proteomes" id="UP000658225">
    <property type="component" value="Unassembled WGS sequence"/>
</dbReference>
<dbReference type="AlphaFoldDB" id="A0A927MG61"/>
<dbReference type="EMBL" id="JADBEL010000004">
    <property type="protein sequence ID" value="MBE1553985.1"/>
    <property type="molecule type" value="Genomic_DNA"/>
</dbReference>
<evidence type="ECO:0000313" key="1">
    <source>
        <dbReference type="EMBL" id="MBE1553985.1"/>
    </source>
</evidence>
<evidence type="ECO:0000313" key="2">
    <source>
        <dbReference type="Proteomes" id="UP000658225"/>
    </source>
</evidence>
<gene>
    <name evidence="1" type="ORF">H4683_001060</name>
</gene>
<name>A0A927MG61_9BACL</name>
<reference evidence="1" key="1">
    <citation type="submission" date="2020-10" db="EMBL/GenBank/DDBJ databases">
        <title>Genomic Encyclopedia of Type Strains, Phase IV (KMG-IV): sequencing the most valuable type-strain genomes for metagenomic binning, comparative biology and taxonomic classification.</title>
        <authorList>
            <person name="Goeker M."/>
        </authorList>
    </citation>
    <scope>NUCLEOTIDE SEQUENCE</scope>
    <source>
        <strain evidence="1">DSM 13886</strain>
    </source>
</reference>
<keyword evidence="2" id="KW-1185">Reference proteome</keyword>
<dbReference type="RefSeq" id="WP_192597789.1">
    <property type="nucleotide sequence ID" value="NZ_JADBEL010000004.1"/>
</dbReference>
<proteinExistence type="predicted"/>
<organism evidence="1 2">
    <name type="scientific">Sporosarcina limicola</name>
    <dbReference type="NCBI Taxonomy" id="34101"/>
    <lineage>
        <taxon>Bacteria</taxon>
        <taxon>Bacillati</taxon>
        <taxon>Bacillota</taxon>
        <taxon>Bacilli</taxon>
        <taxon>Bacillales</taxon>
        <taxon>Caryophanaceae</taxon>
        <taxon>Sporosarcina</taxon>
    </lineage>
</organism>
<accession>A0A927MG61</accession>